<keyword evidence="3" id="KW-0804">Transcription</keyword>
<dbReference type="InterPro" id="IPR018060">
    <property type="entry name" value="HTH_AraC"/>
</dbReference>
<dbReference type="InterPro" id="IPR050204">
    <property type="entry name" value="AraC_XylS_family_regulators"/>
</dbReference>
<dbReference type="InterPro" id="IPR020449">
    <property type="entry name" value="Tscrpt_reg_AraC-type_HTH"/>
</dbReference>
<keyword evidence="6" id="KW-1185">Reference proteome</keyword>
<proteinExistence type="predicted"/>
<evidence type="ECO:0000256" key="3">
    <source>
        <dbReference type="ARBA" id="ARBA00023163"/>
    </source>
</evidence>
<accession>A0A5S9Q0D9</accession>
<dbReference type="InterPro" id="IPR018062">
    <property type="entry name" value="HTH_AraC-typ_CS"/>
</dbReference>
<dbReference type="Gene3D" id="1.10.10.60">
    <property type="entry name" value="Homeodomain-like"/>
    <property type="match status" value="1"/>
</dbReference>
<evidence type="ECO:0000259" key="4">
    <source>
        <dbReference type="PROSITE" id="PS01124"/>
    </source>
</evidence>
<dbReference type="GO" id="GO:0043565">
    <property type="term" value="F:sequence-specific DNA binding"/>
    <property type="evidence" value="ECO:0007669"/>
    <property type="project" value="InterPro"/>
</dbReference>
<protein>
    <submittedName>
        <fullName evidence="5">RCS-specific HTH-type transcriptional activator RclR</fullName>
    </submittedName>
</protein>
<evidence type="ECO:0000256" key="2">
    <source>
        <dbReference type="ARBA" id="ARBA00023125"/>
    </source>
</evidence>
<dbReference type="Pfam" id="PF12833">
    <property type="entry name" value="HTH_18"/>
    <property type="match status" value="1"/>
</dbReference>
<dbReference type="Proteomes" id="UP000430146">
    <property type="component" value="Unassembled WGS sequence"/>
</dbReference>
<dbReference type="GO" id="GO:0003700">
    <property type="term" value="F:DNA-binding transcription factor activity"/>
    <property type="evidence" value="ECO:0007669"/>
    <property type="project" value="InterPro"/>
</dbReference>
<dbReference type="PROSITE" id="PS00041">
    <property type="entry name" value="HTH_ARAC_FAMILY_1"/>
    <property type="match status" value="1"/>
</dbReference>
<feature type="domain" description="HTH araC/xylS-type" evidence="4">
    <location>
        <begin position="217"/>
        <end position="315"/>
    </location>
</feature>
<dbReference type="PANTHER" id="PTHR46796">
    <property type="entry name" value="HTH-TYPE TRANSCRIPTIONAL ACTIVATOR RHAS-RELATED"/>
    <property type="match status" value="1"/>
</dbReference>
<name>A0A5S9Q0D9_MYCVN</name>
<dbReference type="PRINTS" id="PR00032">
    <property type="entry name" value="HTHARAC"/>
</dbReference>
<evidence type="ECO:0000256" key="1">
    <source>
        <dbReference type="ARBA" id="ARBA00023015"/>
    </source>
</evidence>
<dbReference type="EMBL" id="CACSIP010000012">
    <property type="protein sequence ID" value="CAA0110496.1"/>
    <property type="molecule type" value="Genomic_DNA"/>
</dbReference>
<dbReference type="InterPro" id="IPR032783">
    <property type="entry name" value="AraC_lig"/>
</dbReference>
<dbReference type="PROSITE" id="PS01124">
    <property type="entry name" value="HTH_ARAC_FAMILY_2"/>
    <property type="match status" value="1"/>
</dbReference>
<gene>
    <name evidence="5" type="primary">rclR_1</name>
    <name evidence="5" type="ORF">AELLOGFF_00816</name>
</gene>
<dbReference type="SUPFAM" id="SSF46689">
    <property type="entry name" value="Homeodomain-like"/>
    <property type="match status" value="2"/>
</dbReference>
<keyword evidence="2" id="KW-0238">DNA-binding</keyword>
<dbReference type="Pfam" id="PF12852">
    <property type="entry name" value="Cupin_6"/>
    <property type="match status" value="1"/>
</dbReference>
<dbReference type="InterPro" id="IPR009057">
    <property type="entry name" value="Homeodomain-like_sf"/>
</dbReference>
<sequence length="329" mass="35961">MVVRPYFLRDSTDMVRDQLSDVFDLIEVQGLVSGGFSVRGDWICHFDIHDPLKMIAVVCGHIRVTADGIGPIDLAPGDVAILNRRTRLVLQGGSGLDAPTELVIDESDTFVRVDGANCSDSDVIIGGHIDVNPIGQALLMQALPPVGHVRASAAEATNLHAILNRLLDEVTGDRVGAAFAIKQQGQLLLLEVLRAYIAQNDQLPPGWLRLLTDDRLRPAVSLMHDNPGKPWRLEVLARAAAMSRTSFAERFRTVAGVPPLTYLSNWRMQLARHALRDDDARVGTLAFQLGYTSESAFSNAFKREVGMSPLRYRASVRDESPVAAQSVPV</sequence>
<evidence type="ECO:0000313" key="5">
    <source>
        <dbReference type="EMBL" id="CAA0110496.1"/>
    </source>
</evidence>
<organism evidence="5 6">
    <name type="scientific">Mycolicibacterium vanbaalenii</name>
    <name type="common">Mycobacterium vanbaalenii</name>
    <dbReference type="NCBI Taxonomy" id="110539"/>
    <lineage>
        <taxon>Bacteria</taxon>
        <taxon>Bacillati</taxon>
        <taxon>Actinomycetota</taxon>
        <taxon>Actinomycetes</taxon>
        <taxon>Mycobacteriales</taxon>
        <taxon>Mycobacteriaceae</taxon>
        <taxon>Mycolicibacterium</taxon>
    </lineage>
</organism>
<dbReference type="PANTHER" id="PTHR46796:SF7">
    <property type="entry name" value="ARAC FAMILY TRANSCRIPTIONAL REGULATOR"/>
    <property type="match status" value="1"/>
</dbReference>
<dbReference type="AlphaFoldDB" id="A0A5S9Q0D9"/>
<evidence type="ECO:0000313" key="6">
    <source>
        <dbReference type="Proteomes" id="UP000430146"/>
    </source>
</evidence>
<dbReference type="SMART" id="SM00342">
    <property type="entry name" value="HTH_ARAC"/>
    <property type="match status" value="1"/>
</dbReference>
<reference evidence="5 6" key="1">
    <citation type="submission" date="2019-11" db="EMBL/GenBank/DDBJ databases">
        <authorList>
            <person name="Holert J."/>
        </authorList>
    </citation>
    <scope>NUCLEOTIDE SEQUENCE [LARGE SCALE GENOMIC DNA]</scope>
    <source>
        <strain evidence="5">BC8_1</strain>
    </source>
</reference>
<keyword evidence="1" id="KW-0805">Transcription regulation</keyword>